<organism evidence="3 4">
    <name type="scientific">Erythrobacter ramosus</name>
    <dbReference type="NCBI Taxonomy" id="35811"/>
    <lineage>
        <taxon>Bacteria</taxon>
        <taxon>Pseudomonadati</taxon>
        <taxon>Pseudomonadota</taxon>
        <taxon>Alphaproteobacteria</taxon>
        <taxon>Sphingomonadales</taxon>
        <taxon>Erythrobacteraceae</taxon>
        <taxon>Erythrobacter/Porphyrobacter group</taxon>
        <taxon>Erythrobacter</taxon>
    </lineage>
</organism>
<dbReference type="Proteomes" id="UP000430021">
    <property type="component" value="Unassembled WGS sequence"/>
</dbReference>
<dbReference type="EMBL" id="JACICE010000004">
    <property type="protein sequence ID" value="MBB3777009.1"/>
    <property type="molecule type" value="Genomic_DNA"/>
</dbReference>
<evidence type="ECO:0000313" key="3">
    <source>
        <dbReference type="EMBL" id="MXP39849.1"/>
    </source>
</evidence>
<sequence>MGEQIIIAMTIIAMAVIIGMTLNGLAEKVMEAKRLRYTAKADPQSPDIRAVADRQQLIEDRLRVLEHIATDRGSLLADEIEALRRETLSLAQAKRQTEDAVS</sequence>
<dbReference type="RefSeq" id="WP_160761988.1">
    <property type="nucleotide sequence ID" value="NZ_BAAADZ010000001.1"/>
</dbReference>
<dbReference type="OrthoDB" id="7428745at2"/>
<keyword evidence="1" id="KW-1133">Transmembrane helix</keyword>
<dbReference type="Proteomes" id="UP000548685">
    <property type="component" value="Unassembled WGS sequence"/>
</dbReference>
<reference evidence="2 5" key="2">
    <citation type="submission" date="2020-08" db="EMBL/GenBank/DDBJ databases">
        <title>Genomic Encyclopedia of Type Strains, Phase IV (KMG-IV): sequencing the most valuable type-strain genomes for metagenomic binning, comparative biology and taxonomic classification.</title>
        <authorList>
            <person name="Goeker M."/>
        </authorList>
    </citation>
    <scope>NUCLEOTIDE SEQUENCE [LARGE SCALE GENOMIC DNA]</scope>
    <source>
        <strain evidence="2 5">DSM 8510</strain>
    </source>
</reference>
<feature type="transmembrane region" description="Helical" evidence="1">
    <location>
        <begin position="6"/>
        <end position="26"/>
    </location>
</feature>
<evidence type="ECO:0000313" key="4">
    <source>
        <dbReference type="Proteomes" id="UP000430021"/>
    </source>
</evidence>
<protein>
    <submittedName>
        <fullName evidence="3">Uncharacterized protein</fullName>
    </submittedName>
</protein>
<comment type="caution">
    <text evidence="3">The sequence shown here is derived from an EMBL/GenBank/DDBJ whole genome shotgun (WGS) entry which is preliminary data.</text>
</comment>
<keyword evidence="1" id="KW-0472">Membrane</keyword>
<reference evidence="3 4" key="1">
    <citation type="submission" date="2019-12" db="EMBL/GenBank/DDBJ databases">
        <title>Genomic-based taxomic classification of the family Erythrobacteraceae.</title>
        <authorList>
            <person name="Xu L."/>
        </authorList>
    </citation>
    <scope>NUCLEOTIDE SEQUENCE [LARGE SCALE GENOMIC DNA]</scope>
    <source>
        <strain evidence="3 4">JCM 10282</strain>
    </source>
</reference>
<keyword evidence="5" id="KW-1185">Reference proteome</keyword>
<gene>
    <name evidence="2" type="ORF">FHS52_003002</name>
    <name evidence="3" type="ORF">GRI59_14665</name>
</gene>
<evidence type="ECO:0000313" key="2">
    <source>
        <dbReference type="EMBL" id="MBB3777009.1"/>
    </source>
</evidence>
<keyword evidence="1" id="KW-0812">Transmembrane</keyword>
<evidence type="ECO:0000313" key="5">
    <source>
        <dbReference type="Proteomes" id="UP000548685"/>
    </source>
</evidence>
<evidence type="ECO:0000256" key="1">
    <source>
        <dbReference type="SAM" id="Phobius"/>
    </source>
</evidence>
<accession>A0A6I4UQB8</accession>
<dbReference type="EMBL" id="WTYB01000004">
    <property type="protein sequence ID" value="MXP39849.1"/>
    <property type="molecule type" value="Genomic_DNA"/>
</dbReference>
<name>A0A6I4UQB8_9SPHN</name>
<dbReference type="AlphaFoldDB" id="A0A6I4UQB8"/>
<proteinExistence type="predicted"/>